<evidence type="ECO:0000313" key="2">
    <source>
        <dbReference type="EMBL" id="MEE2057647.1"/>
    </source>
</evidence>
<keyword evidence="3" id="KW-1185">Reference proteome</keyword>
<gene>
    <name evidence="2" type="ORF">Q7514_08920</name>
</gene>
<proteinExistence type="predicted"/>
<dbReference type="EMBL" id="JAUTXY010000003">
    <property type="protein sequence ID" value="MEE2057647.1"/>
    <property type="molecule type" value="Genomic_DNA"/>
</dbReference>
<dbReference type="RefSeq" id="WP_330132889.1">
    <property type="nucleotide sequence ID" value="NZ_JAUTXY010000003.1"/>
</dbReference>
<sequence length="365" mass="38652">MAIRTDITAGIRRIGITLAGALTLGTLVVAPATAQPVVHPDIEVFAADGVTPLGDTPVHEGDTVVVRGTGFDPEANRTGGLPLPVPPGVPHGTFVSFGGFSEHWRPSEDAPTESRATVRSTNAWVLSERALNQVPDRPFDMRRTVRQQWVPLADDGSFAATITIDAPETVPDDARYGIYTFGAADAVNAEQELAVPVNFDPSPGPNAPVAPSQDLVWGFAPGYSDLVTGTTQGSVVGSDGASVRDDGTMTFELSEARIDTTTGFGRIEYRGTVVSFTRFHLLEIALANPWIEFTADGTYLTAESSTGDQVGTDSMSRVTLARLDTPAEGGRTEWSDVPAQFAVPLQPTVLLPYSGQAASPVSFHF</sequence>
<reference evidence="2 3" key="1">
    <citation type="submission" date="2023-07" db="EMBL/GenBank/DDBJ databases">
        <authorList>
            <person name="Girao M."/>
            <person name="Carvalho M.F."/>
        </authorList>
    </citation>
    <scope>NUCLEOTIDE SEQUENCE [LARGE SCALE GENOMIC DNA]</scope>
    <source>
        <strain evidence="2 3">YIM65754</strain>
    </source>
</reference>
<dbReference type="InterPro" id="IPR007331">
    <property type="entry name" value="Htaa"/>
</dbReference>
<dbReference type="Pfam" id="PF04213">
    <property type="entry name" value="HtaA"/>
    <property type="match status" value="1"/>
</dbReference>
<feature type="domain" description="Htaa" evidence="1">
    <location>
        <begin position="214"/>
        <end position="340"/>
    </location>
</feature>
<dbReference type="InterPro" id="IPR010916">
    <property type="entry name" value="TonB_box_CS"/>
</dbReference>
<comment type="caution">
    <text evidence="2">The sequence shown here is derived from an EMBL/GenBank/DDBJ whole genome shotgun (WGS) entry which is preliminary data.</text>
</comment>
<accession>A0ABU7L7X4</accession>
<name>A0ABU7L7X4_9NOCA</name>
<dbReference type="PROSITE" id="PS00430">
    <property type="entry name" value="TONB_DEPENDENT_REC_1"/>
    <property type="match status" value="1"/>
</dbReference>
<evidence type="ECO:0000313" key="3">
    <source>
        <dbReference type="Proteomes" id="UP001336020"/>
    </source>
</evidence>
<dbReference type="Proteomes" id="UP001336020">
    <property type="component" value="Unassembled WGS sequence"/>
</dbReference>
<evidence type="ECO:0000259" key="1">
    <source>
        <dbReference type="Pfam" id="PF04213"/>
    </source>
</evidence>
<protein>
    <submittedName>
        <fullName evidence="2">HtaA domain-containing protein</fullName>
    </submittedName>
</protein>
<organism evidence="2 3">
    <name type="scientific">Rhodococcus artemisiae</name>
    <dbReference type="NCBI Taxonomy" id="714159"/>
    <lineage>
        <taxon>Bacteria</taxon>
        <taxon>Bacillati</taxon>
        <taxon>Actinomycetota</taxon>
        <taxon>Actinomycetes</taxon>
        <taxon>Mycobacteriales</taxon>
        <taxon>Nocardiaceae</taxon>
        <taxon>Rhodococcus</taxon>
    </lineage>
</organism>